<feature type="compositionally biased region" description="Acidic residues" evidence="1">
    <location>
        <begin position="491"/>
        <end position="502"/>
    </location>
</feature>
<feature type="compositionally biased region" description="Low complexity" evidence="1">
    <location>
        <begin position="971"/>
        <end position="985"/>
    </location>
</feature>
<evidence type="ECO:0000259" key="2">
    <source>
        <dbReference type="Pfam" id="PF25459"/>
    </source>
</evidence>
<feature type="compositionally biased region" description="Low complexity" evidence="1">
    <location>
        <begin position="273"/>
        <end position="289"/>
    </location>
</feature>
<feature type="compositionally biased region" description="Acidic residues" evidence="1">
    <location>
        <begin position="915"/>
        <end position="927"/>
    </location>
</feature>
<feature type="compositionally biased region" description="Low complexity" evidence="1">
    <location>
        <begin position="215"/>
        <end position="232"/>
    </location>
</feature>
<proteinExistence type="predicted"/>
<reference evidence="3 4" key="1">
    <citation type="journal article" date="2018" name="Evol. Lett.">
        <title>Horizontal gene cluster transfer increased hallucinogenic mushroom diversity.</title>
        <authorList>
            <person name="Reynolds H.T."/>
            <person name="Vijayakumar V."/>
            <person name="Gluck-Thaler E."/>
            <person name="Korotkin H.B."/>
            <person name="Matheny P.B."/>
            <person name="Slot J.C."/>
        </authorList>
    </citation>
    <scope>NUCLEOTIDE SEQUENCE [LARGE SCALE GENOMIC DNA]</scope>
    <source>
        <strain evidence="3 4">2629</strain>
    </source>
</reference>
<feature type="compositionally biased region" description="Acidic residues" evidence="1">
    <location>
        <begin position="1167"/>
        <end position="1180"/>
    </location>
</feature>
<feature type="compositionally biased region" description="Basic and acidic residues" evidence="1">
    <location>
        <begin position="652"/>
        <end position="661"/>
    </location>
</feature>
<feature type="compositionally biased region" description="Pro residues" evidence="1">
    <location>
        <begin position="1123"/>
        <end position="1145"/>
    </location>
</feature>
<gene>
    <name evidence="3" type="ORF">CVT24_003707</name>
</gene>
<feature type="compositionally biased region" description="Low complexity" evidence="1">
    <location>
        <begin position="1241"/>
        <end position="1259"/>
    </location>
</feature>
<feature type="compositionally biased region" description="Acidic residues" evidence="1">
    <location>
        <begin position="1066"/>
        <end position="1079"/>
    </location>
</feature>
<feature type="compositionally biased region" description="Acidic residues" evidence="1">
    <location>
        <begin position="196"/>
        <end position="209"/>
    </location>
</feature>
<name>A0A409YXM0_9AGAR</name>
<feature type="compositionally biased region" description="Polar residues" evidence="1">
    <location>
        <begin position="334"/>
        <end position="346"/>
    </location>
</feature>
<feature type="compositionally biased region" description="Low complexity" evidence="1">
    <location>
        <begin position="1099"/>
        <end position="1108"/>
    </location>
</feature>
<dbReference type="PANTHER" id="PTHR45691">
    <property type="entry name" value="PROTEIN DIAPHANOUS"/>
    <property type="match status" value="1"/>
</dbReference>
<dbReference type="Pfam" id="PF25459">
    <property type="entry name" value="AIM3_BBC1_C"/>
    <property type="match status" value="1"/>
</dbReference>
<keyword evidence="4" id="KW-1185">Reference proteome</keyword>
<feature type="domain" description="BBC1/AIM3 cysteine proteinase-fold" evidence="2">
    <location>
        <begin position="1372"/>
        <end position="1538"/>
    </location>
</feature>
<evidence type="ECO:0000256" key="1">
    <source>
        <dbReference type="SAM" id="MobiDB-lite"/>
    </source>
</evidence>
<dbReference type="GO" id="GO:0005884">
    <property type="term" value="C:actin filament"/>
    <property type="evidence" value="ECO:0007669"/>
    <property type="project" value="TreeGrafter"/>
</dbReference>
<organism evidence="3 4">
    <name type="scientific">Panaeolus cyanescens</name>
    <dbReference type="NCBI Taxonomy" id="181874"/>
    <lineage>
        <taxon>Eukaryota</taxon>
        <taxon>Fungi</taxon>
        <taxon>Dikarya</taxon>
        <taxon>Basidiomycota</taxon>
        <taxon>Agaricomycotina</taxon>
        <taxon>Agaricomycetes</taxon>
        <taxon>Agaricomycetidae</taxon>
        <taxon>Agaricales</taxon>
        <taxon>Agaricineae</taxon>
        <taxon>Galeropsidaceae</taxon>
        <taxon>Panaeolus</taxon>
    </lineage>
</organism>
<feature type="compositionally biased region" description="Basic and acidic residues" evidence="1">
    <location>
        <begin position="85"/>
        <end position="100"/>
    </location>
</feature>
<feature type="compositionally biased region" description="Low complexity" evidence="1">
    <location>
        <begin position="947"/>
        <end position="962"/>
    </location>
</feature>
<feature type="compositionally biased region" description="Pro residues" evidence="1">
    <location>
        <begin position="1210"/>
        <end position="1233"/>
    </location>
</feature>
<feature type="compositionally biased region" description="Pro residues" evidence="1">
    <location>
        <begin position="1280"/>
        <end position="1306"/>
    </location>
</feature>
<feature type="region of interest" description="Disordered" evidence="1">
    <location>
        <begin position="1"/>
        <end position="1315"/>
    </location>
</feature>
<feature type="compositionally biased region" description="Low complexity" evidence="1">
    <location>
        <begin position="60"/>
        <end position="82"/>
    </location>
</feature>
<protein>
    <recommendedName>
        <fullName evidence="2">BBC1/AIM3 cysteine proteinase-fold domain-containing protein</fullName>
    </recommendedName>
</protein>
<feature type="compositionally biased region" description="Acidic residues" evidence="1">
    <location>
        <begin position="740"/>
        <end position="754"/>
    </location>
</feature>
<feature type="compositionally biased region" description="Low complexity" evidence="1">
    <location>
        <begin position="993"/>
        <end position="1005"/>
    </location>
</feature>
<dbReference type="PANTHER" id="PTHR45691:SF6">
    <property type="entry name" value="PROTEIN DIAPHANOUS"/>
    <property type="match status" value="1"/>
</dbReference>
<evidence type="ECO:0000313" key="3">
    <source>
        <dbReference type="EMBL" id="PPR07757.1"/>
    </source>
</evidence>
<feature type="compositionally biased region" description="Basic and acidic residues" evidence="1">
    <location>
        <begin position="413"/>
        <end position="449"/>
    </location>
</feature>
<feature type="compositionally biased region" description="Polar residues" evidence="1">
    <location>
        <begin position="1363"/>
        <end position="1374"/>
    </location>
</feature>
<accession>A0A409YXM0</accession>
<feature type="compositionally biased region" description="Polar residues" evidence="1">
    <location>
        <begin position="933"/>
        <end position="942"/>
    </location>
</feature>
<evidence type="ECO:0000313" key="4">
    <source>
        <dbReference type="Proteomes" id="UP000284842"/>
    </source>
</evidence>
<feature type="compositionally biased region" description="Basic and acidic residues" evidence="1">
    <location>
        <begin position="466"/>
        <end position="476"/>
    </location>
</feature>
<dbReference type="OrthoDB" id="207120at2759"/>
<dbReference type="InterPro" id="IPR051412">
    <property type="entry name" value="Formin_Homology_Diaphanous_sf"/>
</dbReference>
<feature type="compositionally biased region" description="Pro residues" evidence="1">
    <location>
        <begin position="568"/>
        <end position="587"/>
    </location>
</feature>
<feature type="compositionally biased region" description="Basic and acidic residues" evidence="1">
    <location>
        <begin position="1014"/>
        <end position="1026"/>
    </location>
</feature>
<feature type="compositionally biased region" description="Basic and acidic residues" evidence="1">
    <location>
        <begin position="522"/>
        <end position="539"/>
    </location>
</feature>
<feature type="compositionally biased region" description="Pro residues" evidence="1">
    <location>
        <begin position="850"/>
        <end position="877"/>
    </location>
</feature>
<feature type="compositionally biased region" description="Acidic residues" evidence="1">
    <location>
        <begin position="1263"/>
        <end position="1279"/>
    </location>
</feature>
<dbReference type="EMBL" id="NHTK01000341">
    <property type="protein sequence ID" value="PPR07757.1"/>
    <property type="molecule type" value="Genomic_DNA"/>
</dbReference>
<feature type="compositionally biased region" description="Acidic residues" evidence="1">
    <location>
        <begin position="630"/>
        <end position="644"/>
    </location>
</feature>
<dbReference type="InterPro" id="IPR057402">
    <property type="entry name" value="AIM3_BBC1_C"/>
</dbReference>
<dbReference type="Proteomes" id="UP000284842">
    <property type="component" value="Unassembled WGS sequence"/>
</dbReference>
<feature type="compositionally biased region" description="Low complexity" evidence="1">
    <location>
        <begin position="1343"/>
        <end position="1352"/>
    </location>
</feature>
<feature type="compositionally biased region" description="Basic and acidic residues" evidence="1">
    <location>
        <begin position="832"/>
        <end position="847"/>
    </location>
</feature>
<feature type="region of interest" description="Disordered" evidence="1">
    <location>
        <begin position="1343"/>
        <end position="1374"/>
    </location>
</feature>
<comment type="caution">
    <text evidence="3">The sequence shown here is derived from an EMBL/GenBank/DDBJ whole genome shotgun (WGS) entry which is preliminary data.</text>
</comment>
<feature type="compositionally biased region" description="Basic and acidic residues" evidence="1">
    <location>
        <begin position="549"/>
        <end position="560"/>
    </location>
</feature>
<dbReference type="GO" id="GO:0030041">
    <property type="term" value="P:actin filament polymerization"/>
    <property type="evidence" value="ECO:0007669"/>
    <property type="project" value="TreeGrafter"/>
</dbReference>
<dbReference type="InParanoid" id="A0A409YXM0"/>
<feature type="compositionally biased region" description="Low complexity" evidence="1">
    <location>
        <begin position="23"/>
        <end position="33"/>
    </location>
</feature>
<sequence length="1539" mass="162811">MSDDQSQPPKPKVSSLRDRIAAFEKSASSASSAPAPPPPRPKPAGFASWKPKPPSPPGSPSANASTSSASSAAGASRPGGMSVTDAKESITKGGSLKERMAALQGKGAFGAPPPVAPKPPVEKPKWKPPPAVAPPIDDDDHAGVGSSATADIAAAVERTISPPSVTKSPEPTEGAVTEGDAETAATKESPIPQAADDGEQETPADPEEEERQRRAAIAARMARLGGARLGMAPPVFGKKPPPPPKKSTSIHEEDKPRGEVISPEPIKSPEPTSAAELPLSSEPESVAPPVESPEIKATGEEIPSSAAAIETPQAVTEEKESVDSTAATGLPTPSLKSSTNVSTHSPEATEPQAPRVPTSMPVPSVPRRAGPPRKKPAKPSAPPPEVPEEPMVVDTDNQAAELKADIEAPEIVQEAKEPEEPAKEAEESKASPERIEEKRPTSPEEKSPEVEGGIDAAKGVSDEVEADRTSAEENEHITSPVPASKPVQQEVDQDQPISEEEGGITAEQTADVLSPPPIPIEETVKDVADVEVEEKRGEETVEEKEDDEEIRKRNIAERLAKMGGVNPFGPPPVRSPPLVKSPPPTSPPLAATTSDLPGSPPVIPAAAVPLPTSPPPQTTTSPPLQVKEQEQEEDSDESEYEDEDRALSPEFGEQRQHKPLHESSALGQADEAPETISSSVLPPRDSEQDEDETYEEAATPAPPKAIPLANTSALEEEPASPPTRTAQLPPRRFVPQTPEERDDDDNEESDEEMNESITASRLFIPPPTGHRSHILEHPGLRYLQDDDDGNGSESDIAPIPVPPQRMSMEMLRTREDAAAVIAARAGVLDSPRSPRSEYSETESDHDGQPLPIPPRHASGLPPPRLVPPPPPSHPPPSHVAQPDITSNASVSDSLDDDSAPPSPTARFMPSVYVESSEEILEENEGDPIDPSFHSPSRQGSHQNLREAAAAQSQTAIAASTPLPTSPPPSGPSTNIPPSSSRQAASSPPPPPRRVSIPAPATADPAQGDEEEDAEQARRRTIAERMAKLGGIKFGGAPPTRPPPPVRRPTQDTDEQSPPAEPVQSGVEEEQSTDLTEEEEERARKERIAAKLMGMGGMRIGMMPMGRPPVKSRVLTDEQVPTAPSNPVPPARAVPPARPPPPPAPPVEDDSEHESAAASEDGVKVEAEESEIEEVGYEDLAESQIIEDVPPPPPSRVNRGAHRRESTEIPASPPASPPPPPPPARPSSRPPIPSVPSFTRRSSVQTTAPSTTSQTYQTPSEYVMVEESEVQEAEEEEEETPPPPPARPARPPPSRAAPQAPPVPVPNPSDSISSQWELPSIPTASLDFGGSNDLSMSWTDAGEALPAPAAPASDLPPQPPAARKSSTAGPSEQPQLSPDELIVIWGRVGVQVCEVATTLFEKSKRSLIGDGSYAGFVHAALSGVPNVAPAALEGQNYGYLIYQQNGASVQKRISDIMPGDILEIHDGKFKGHKGLQTYHREVGGGDEVFVGVVGEFEAKKMKMKVLQANQHVGQQTVESVSYKLEDLKSGVVKVYRVLEA</sequence>
<feature type="compositionally biased region" description="Basic and acidic residues" evidence="1">
    <location>
        <begin position="249"/>
        <end position="258"/>
    </location>
</feature>
<dbReference type="STRING" id="181874.A0A409YXM0"/>